<evidence type="ECO:0000313" key="2">
    <source>
        <dbReference type="EMBL" id="ERJ94529.1"/>
    </source>
</evidence>
<comment type="caution">
    <text evidence="2">The sequence shown here is derived from an EMBL/GenBank/DDBJ whole genome shotgun (WGS) entry which is preliminary data.</text>
</comment>
<evidence type="ECO:0000259" key="1">
    <source>
        <dbReference type="PROSITE" id="PS00125"/>
    </source>
</evidence>
<evidence type="ECO:0000313" key="3">
    <source>
        <dbReference type="Proteomes" id="UP000016649"/>
    </source>
</evidence>
<dbReference type="Proteomes" id="UP000016649">
    <property type="component" value="Unassembled WGS sequence"/>
</dbReference>
<dbReference type="SUPFAM" id="SSF56300">
    <property type="entry name" value="Metallo-dependent phosphatases"/>
    <property type="match status" value="1"/>
</dbReference>
<dbReference type="InterPro" id="IPR029052">
    <property type="entry name" value="Metallo-depent_PP-like"/>
</dbReference>
<keyword evidence="3" id="KW-1185">Reference proteome</keyword>
<feature type="domain" description="Serine/threonine specific protein phosphatases" evidence="1">
    <location>
        <begin position="148"/>
        <end position="153"/>
    </location>
</feature>
<dbReference type="Gene3D" id="3.60.21.10">
    <property type="match status" value="1"/>
</dbReference>
<reference evidence="2 3" key="1">
    <citation type="submission" date="2013-08" db="EMBL/GenBank/DDBJ databases">
        <authorList>
            <person name="Weinstock G."/>
            <person name="Sodergren E."/>
            <person name="Wylie T."/>
            <person name="Fulton L."/>
            <person name="Fulton R."/>
            <person name="Fronick C."/>
            <person name="O'Laughlin M."/>
            <person name="Godfrey J."/>
            <person name="Miner T."/>
            <person name="Herter B."/>
            <person name="Appelbaum E."/>
            <person name="Cordes M."/>
            <person name="Lek S."/>
            <person name="Wollam A."/>
            <person name="Pepin K.H."/>
            <person name="Palsikar V.B."/>
            <person name="Mitreva M."/>
            <person name="Wilson R.K."/>
        </authorList>
    </citation>
    <scope>NUCLEOTIDE SEQUENCE [LARGE SCALE GENOMIC DNA]</scope>
    <source>
        <strain evidence="2 3">ATCC 700332</strain>
    </source>
</reference>
<accession>A0ABN0P1U2</accession>
<organism evidence="2 3">
    <name type="scientific">Treponema lecithinolyticum ATCC 700332</name>
    <dbReference type="NCBI Taxonomy" id="1321815"/>
    <lineage>
        <taxon>Bacteria</taxon>
        <taxon>Pseudomonadati</taxon>
        <taxon>Spirochaetota</taxon>
        <taxon>Spirochaetia</taxon>
        <taxon>Spirochaetales</taxon>
        <taxon>Treponemataceae</taxon>
        <taxon>Treponema</taxon>
    </lineage>
</organism>
<gene>
    <name evidence="2" type="ORF">HMPREF9193_00063</name>
</gene>
<proteinExistence type="predicted"/>
<dbReference type="PROSITE" id="PS00125">
    <property type="entry name" value="SER_THR_PHOSPHATASE"/>
    <property type="match status" value="1"/>
</dbReference>
<sequence>MEQTLAVLDTEPEMLRPADASGMPGGLLYLKSFAPDVPAVLVPDLHGRTGFFDEILSFVLPEDFYGKTPGKRLTVAQALDLKKLYLVCLGDGFHTEVVSRERWKQAYEQWKAGNIRSAAMLGEMSDSLGLMQRVMNCKCRWPRYFHFLKGNHENILNESAHGNLAFGKYTYEGELVRSFMLDVYGESLLNRYAHFEHRLPLFVWAANFLASHAQPLCMFSKDDVINGLKDEAVVLGLTWTDNDEAQKDSVALMLKSFLPDRPDALYFGGHRFISGTYRLKANGKYVQLHNPDKHCITLIRTYRPFNPDTDIYDTSASAGTNLLQE</sequence>
<protein>
    <recommendedName>
        <fullName evidence="1">Serine/threonine specific protein phosphatases domain-containing protein</fullName>
    </recommendedName>
</protein>
<dbReference type="InterPro" id="IPR006186">
    <property type="entry name" value="Ser/Thr-sp_prot-phosphatase"/>
</dbReference>
<dbReference type="EMBL" id="AWVH01000002">
    <property type="protein sequence ID" value="ERJ94529.1"/>
    <property type="molecule type" value="Genomic_DNA"/>
</dbReference>
<name>A0ABN0P1U2_TRELE</name>